<keyword evidence="3" id="KW-1185">Reference proteome</keyword>
<reference evidence="2 3" key="1">
    <citation type="submission" date="2018-09" db="EMBL/GenBank/DDBJ databases">
        <title>YIM PH21274 draft genome.</title>
        <authorList>
            <person name="Miao C."/>
        </authorList>
    </citation>
    <scope>NUCLEOTIDE SEQUENCE [LARGE SCALE GENOMIC DNA]</scope>
    <source>
        <strain evidence="2 3">YIM PH 21724</strain>
    </source>
</reference>
<feature type="region of interest" description="Disordered" evidence="1">
    <location>
        <begin position="231"/>
        <end position="254"/>
    </location>
</feature>
<organism evidence="2 3">
    <name type="scientific">Nocardia panacis</name>
    <dbReference type="NCBI Taxonomy" id="2340916"/>
    <lineage>
        <taxon>Bacteria</taxon>
        <taxon>Bacillati</taxon>
        <taxon>Actinomycetota</taxon>
        <taxon>Actinomycetes</taxon>
        <taxon>Mycobacteriales</taxon>
        <taxon>Nocardiaceae</taxon>
        <taxon>Nocardia</taxon>
    </lineage>
</organism>
<evidence type="ECO:0000256" key="1">
    <source>
        <dbReference type="SAM" id="MobiDB-lite"/>
    </source>
</evidence>
<dbReference type="EMBL" id="QZFU01000041">
    <property type="protein sequence ID" value="RJO69762.1"/>
    <property type="molecule type" value="Genomic_DNA"/>
</dbReference>
<evidence type="ECO:0000313" key="3">
    <source>
        <dbReference type="Proteomes" id="UP000266677"/>
    </source>
</evidence>
<protein>
    <recommendedName>
        <fullName evidence="4">Minor tail protein</fullName>
    </recommendedName>
</protein>
<accession>A0A3A4KBU7</accession>
<gene>
    <name evidence="2" type="ORF">D5S18_28070</name>
</gene>
<feature type="region of interest" description="Disordered" evidence="1">
    <location>
        <begin position="180"/>
        <end position="201"/>
    </location>
</feature>
<sequence length="427" mass="42894">MTILFDQFSDLQDAPITGVCEIWRPTLGPDVDGEGVTTPNRVVVPIVAGNLRTPDLDPGPAKVMLRLGNWTEPRNIIIPASETPIRLTPLFGQYEPQPPAIVSEAWLAANQARSARDQAVLAAEGVRDIAKDAAQVAADKTTAVAARAAAVAASQNADAARVAADAARDAATEKAAAAASNAAGTAADRATAEGAKTEAVSARDAAVAARDVVTGKATDAAKSAADAAKSAQDAANTGGVPSTRSVTTGGGLTGGGDLSTDRALSIAPNGVTNSHIADGALSQAKLAVSGVISDAINAHELASRRGAANGYAALDASGKVPATQLPSTDAVREGTTNRYFTDARVATAVASLFGSTAGTVTQGDDPRLSDARAPKAHAHTISDVTGLPAAMLTIGTTATTALRGDAIQLVTSLPSTPTTGVLYCIPE</sequence>
<evidence type="ECO:0000313" key="2">
    <source>
        <dbReference type="EMBL" id="RJO69762.1"/>
    </source>
</evidence>
<comment type="caution">
    <text evidence="2">The sequence shown here is derived from an EMBL/GenBank/DDBJ whole genome shotgun (WGS) entry which is preliminary data.</text>
</comment>
<evidence type="ECO:0008006" key="4">
    <source>
        <dbReference type="Google" id="ProtNLM"/>
    </source>
</evidence>
<dbReference type="Proteomes" id="UP000266677">
    <property type="component" value="Unassembled WGS sequence"/>
</dbReference>
<dbReference type="AlphaFoldDB" id="A0A3A4KBU7"/>
<proteinExistence type="predicted"/>
<name>A0A3A4KBU7_9NOCA</name>
<dbReference type="RefSeq" id="WP_120044132.1">
    <property type="nucleotide sequence ID" value="NZ_QZFU01000041.1"/>
</dbReference>
<dbReference type="OrthoDB" id="4571845at2"/>